<keyword evidence="4" id="KW-1185">Reference proteome</keyword>
<keyword evidence="2" id="KW-0472">Membrane</keyword>
<evidence type="ECO:0000256" key="1">
    <source>
        <dbReference type="SAM" id="MobiDB-lite"/>
    </source>
</evidence>
<dbReference type="AlphaFoldDB" id="A0A2T7PFG5"/>
<keyword evidence="2" id="KW-1133">Transmembrane helix</keyword>
<feature type="transmembrane region" description="Helical" evidence="2">
    <location>
        <begin position="206"/>
        <end position="226"/>
    </location>
</feature>
<feature type="region of interest" description="Disordered" evidence="1">
    <location>
        <begin position="73"/>
        <end position="105"/>
    </location>
</feature>
<reference evidence="3 4" key="1">
    <citation type="submission" date="2018-04" db="EMBL/GenBank/DDBJ databases">
        <title>The genome of golden apple snail Pomacea canaliculata provides insight into stress tolerance and invasive adaptation.</title>
        <authorList>
            <person name="Liu C."/>
            <person name="Liu B."/>
            <person name="Ren Y."/>
            <person name="Zhang Y."/>
            <person name="Wang H."/>
            <person name="Li S."/>
            <person name="Jiang F."/>
            <person name="Yin L."/>
            <person name="Zhang G."/>
            <person name="Qian W."/>
            <person name="Fan W."/>
        </authorList>
    </citation>
    <scope>NUCLEOTIDE SEQUENCE [LARGE SCALE GENOMIC DNA]</scope>
    <source>
        <strain evidence="3">SZHN2017</strain>
        <tissue evidence="3">Muscle</tissue>
    </source>
</reference>
<comment type="caution">
    <text evidence="3">The sequence shown here is derived from an EMBL/GenBank/DDBJ whole genome shotgun (WGS) entry which is preliminary data.</text>
</comment>
<proteinExistence type="predicted"/>
<keyword evidence="2" id="KW-0812">Transmembrane</keyword>
<organism evidence="3 4">
    <name type="scientific">Pomacea canaliculata</name>
    <name type="common">Golden apple snail</name>
    <dbReference type="NCBI Taxonomy" id="400727"/>
    <lineage>
        <taxon>Eukaryota</taxon>
        <taxon>Metazoa</taxon>
        <taxon>Spiralia</taxon>
        <taxon>Lophotrochozoa</taxon>
        <taxon>Mollusca</taxon>
        <taxon>Gastropoda</taxon>
        <taxon>Caenogastropoda</taxon>
        <taxon>Architaenioglossa</taxon>
        <taxon>Ampullarioidea</taxon>
        <taxon>Ampullariidae</taxon>
        <taxon>Pomacea</taxon>
    </lineage>
</organism>
<feature type="compositionally biased region" description="Basic and acidic residues" evidence="1">
    <location>
        <begin position="24"/>
        <end position="34"/>
    </location>
</feature>
<name>A0A2T7PFG5_POMCA</name>
<dbReference type="EMBL" id="PZQS01000004">
    <property type="protein sequence ID" value="PVD32159.1"/>
    <property type="molecule type" value="Genomic_DNA"/>
</dbReference>
<dbReference type="Proteomes" id="UP000245119">
    <property type="component" value="Linkage Group LG4"/>
</dbReference>
<accession>A0A2T7PFG5</accession>
<feature type="region of interest" description="Disordered" evidence="1">
    <location>
        <begin position="1"/>
        <end position="55"/>
    </location>
</feature>
<protein>
    <submittedName>
        <fullName evidence="3">Uncharacterized protein</fullName>
    </submittedName>
</protein>
<evidence type="ECO:0000313" key="4">
    <source>
        <dbReference type="Proteomes" id="UP000245119"/>
    </source>
</evidence>
<gene>
    <name evidence="3" type="ORF">C0Q70_07588</name>
</gene>
<evidence type="ECO:0000256" key="2">
    <source>
        <dbReference type="SAM" id="Phobius"/>
    </source>
</evidence>
<feature type="compositionally biased region" description="Basic and acidic residues" evidence="1">
    <location>
        <begin position="89"/>
        <end position="103"/>
    </location>
</feature>
<sequence length="267" mass="29727">MDPNDSCVTPDGLGEVTPNNVSNVHDDGDDRGSNDLHANAGLQLGEREAPRKARTKKLSFRDFVMKEVLTTENEKGVAGSRPHKSILKVRTDPQRSHDDHDKQPLSFVNKAYLGDEDEQAEDTTSNETTLTTISTTKTPARRVWSTDSGSGGRAGFADLVDFLMQRTGSFIDGRDTHPFGRDCSIEGILQSSRPKSHSKNSAFGKLVVWLMMFSILVGCALGVIYLSETYNDTQEAQARINYCVFVRLADFTILRCRDRHEREREAT</sequence>
<evidence type="ECO:0000313" key="3">
    <source>
        <dbReference type="EMBL" id="PVD32159.1"/>
    </source>
</evidence>